<dbReference type="InterPro" id="IPR039664">
    <property type="entry name" value="GRB/APBB1IP"/>
</dbReference>
<dbReference type="AlphaFoldDB" id="A0A8I6RQM8"/>
<sequence length="575" mass="66216">MKKRRRVGRDCVKVSNFYAVPCGFFNHLLLIFSSSDLRREKSRGHAVSRSPQMAQLTRILRKFCCCFGMGMKLRCFEGSGGTNSYFLLENLAENKDSSTEKQEELQFFNDDGSYTGIIVEKDLRAIDLCLLLAVKNRVTKDFSWSIVEHWVETGIERVLEDHEDVLAVHRQTEPGAKKYIFRRIQNKYDFFTEPESFFPADMVDLRNCDEAVSTSTSEDLTAALEHLLTNSEQCPSIFSQVCIQSQANKNNWVKTFLLLKDNKLFMSSKVHVVAKFLRHWKSRDNCYRSLDEQDPNRIYLEDDKSHQELQLLADLKEYEVYTCLNAKNQLRAPTEFGICLRKSSEEDFSSGIVFSCECQRDRTCWLTAMRLAKYGKQLRENYRAFKEKQEQINASQYSSYTVPNESVRSRVAMDFTGSVGRIVEDPNEAKAIAVSEGIAWRRRWRPQAKNATSRRPCSTNDMVHLGQPWFHKTMTREQATALVSAHGNQDGVFLVRESRSNQGCFVLTFKCSGKVIHMPILPITDPVRDALCFTLDNGVTKFYDLLQLIEFYQLNAGCLPARLTHYLEKSVPDEN</sequence>
<dbReference type="Pfam" id="PF08947">
    <property type="entry name" value="BPS"/>
    <property type="match status" value="1"/>
</dbReference>
<dbReference type="GO" id="GO:0005737">
    <property type="term" value="C:cytoplasm"/>
    <property type="evidence" value="ECO:0007669"/>
    <property type="project" value="UniProtKB-SubCell"/>
</dbReference>
<feature type="domain" description="Ras-associating" evidence="7">
    <location>
        <begin position="101"/>
        <end position="186"/>
    </location>
</feature>
<dbReference type="Gene3D" id="2.30.29.30">
    <property type="entry name" value="Pleckstrin-homology domain (PH domain)/Phosphotyrosine-binding domain (PTB)"/>
    <property type="match status" value="1"/>
</dbReference>
<dbReference type="KEGG" id="clec:106667356"/>
<evidence type="ECO:0008006" key="10">
    <source>
        <dbReference type="Google" id="ProtNLM"/>
    </source>
</evidence>
<dbReference type="PROSITE" id="PS50001">
    <property type="entry name" value="SH2"/>
    <property type="match status" value="1"/>
</dbReference>
<dbReference type="EnsemblMetazoa" id="XM_014395250.2">
    <property type="protein sequence ID" value="XP_014250736.1"/>
    <property type="gene ID" value="LOC106667356"/>
</dbReference>
<dbReference type="Pfam" id="PF00017">
    <property type="entry name" value="SH2"/>
    <property type="match status" value="1"/>
</dbReference>
<dbReference type="InterPro" id="IPR000159">
    <property type="entry name" value="RA_dom"/>
</dbReference>
<dbReference type="Proteomes" id="UP000494040">
    <property type="component" value="Unassembled WGS sequence"/>
</dbReference>
<dbReference type="OMA" id="KLWKRCF"/>
<proteinExistence type="predicted"/>
<protein>
    <recommendedName>
        <fullName evidence="10">Growth factor receptor-bound protein 14</fullName>
    </recommendedName>
</protein>
<dbReference type="GO" id="GO:0048699">
    <property type="term" value="P:generation of neurons"/>
    <property type="evidence" value="ECO:0007669"/>
    <property type="project" value="UniProtKB-ARBA"/>
</dbReference>
<evidence type="ECO:0000259" key="7">
    <source>
        <dbReference type="PROSITE" id="PS50200"/>
    </source>
</evidence>
<dbReference type="Gene3D" id="3.30.505.10">
    <property type="entry name" value="SH2 domain"/>
    <property type="match status" value="1"/>
</dbReference>
<dbReference type="PROSITE" id="PS50200">
    <property type="entry name" value="RA"/>
    <property type="match status" value="1"/>
</dbReference>
<keyword evidence="2" id="KW-0963">Cytoplasm</keyword>
<accession>A0A8I6RQM8</accession>
<dbReference type="GO" id="GO:0071944">
    <property type="term" value="C:cell periphery"/>
    <property type="evidence" value="ECO:0007669"/>
    <property type="project" value="UniProtKB-ARBA"/>
</dbReference>
<keyword evidence="5" id="KW-1133">Transmembrane helix</keyword>
<evidence type="ECO:0000313" key="9">
    <source>
        <dbReference type="Proteomes" id="UP000494040"/>
    </source>
</evidence>
<comment type="subcellular location">
    <subcellularLocation>
        <location evidence="1">Cytoplasm</location>
    </subcellularLocation>
</comment>
<dbReference type="PANTHER" id="PTHR11243:SF38">
    <property type="entry name" value="GROWTH FACTOR RECEPTOR-BOUND PROTEIN 14-LIKE ISOFORM X1"/>
    <property type="match status" value="1"/>
</dbReference>
<keyword evidence="5" id="KW-0472">Membrane</keyword>
<evidence type="ECO:0000256" key="5">
    <source>
        <dbReference type="SAM" id="Phobius"/>
    </source>
</evidence>
<dbReference type="SUPFAM" id="SSF54236">
    <property type="entry name" value="Ubiquitin-like"/>
    <property type="match status" value="1"/>
</dbReference>
<evidence type="ECO:0000256" key="3">
    <source>
        <dbReference type="ARBA" id="ARBA00022999"/>
    </source>
</evidence>
<evidence type="ECO:0000259" key="6">
    <source>
        <dbReference type="PROSITE" id="PS50001"/>
    </source>
</evidence>
<dbReference type="SMART" id="SM00252">
    <property type="entry name" value="SH2"/>
    <property type="match status" value="1"/>
</dbReference>
<dbReference type="InterPro" id="IPR036860">
    <property type="entry name" value="SH2_dom_sf"/>
</dbReference>
<evidence type="ECO:0000256" key="2">
    <source>
        <dbReference type="ARBA" id="ARBA00022490"/>
    </source>
</evidence>
<evidence type="ECO:0000256" key="4">
    <source>
        <dbReference type="PROSITE-ProRule" id="PRU00191"/>
    </source>
</evidence>
<keyword evidence="5" id="KW-0812">Transmembrane</keyword>
<dbReference type="Gene3D" id="3.10.20.90">
    <property type="entry name" value="Phosphatidylinositol 3-kinase Catalytic Subunit, Chain A, domain 1"/>
    <property type="match status" value="1"/>
</dbReference>
<dbReference type="GO" id="GO:0007165">
    <property type="term" value="P:signal transduction"/>
    <property type="evidence" value="ECO:0007669"/>
    <property type="project" value="InterPro"/>
</dbReference>
<evidence type="ECO:0000313" key="8">
    <source>
        <dbReference type="EnsemblMetazoa" id="XP_014250736.1"/>
    </source>
</evidence>
<evidence type="ECO:0000256" key="1">
    <source>
        <dbReference type="ARBA" id="ARBA00004496"/>
    </source>
</evidence>
<name>A0A8I6RQM8_CIMLE</name>
<dbReference type="GeneID" id="106667356"/>
<dbReference type="Pfam" id="PF21989">
    <property type="entry name" value="RA_2"/>
    <property type="match status" value="1"/>
</dbReference>
<dbReference type="OrthoDB" id="8815311at2759"/>
<dbReference type="SMART" id="SM00314">
    <property type="entry name" value="RA"/>
    <property type="match status" value="1"/>
</dbReference>
<dbReference type="PRINTS" id="PR00401">
    <property type="entry name" value="SH2DOMAIN"/>
</dbReference>
<keyword evidence="9" id="KW-1185">Reference proteome</keyword>
<dbReference type="SUPFAM" id="SSF55550">
    <property type="entry name" value="SH2 domain"/>
    <property type="match status" value="1"/>
</dbReference>
<dbReference type="RefSeq" id="XP_014250736.1">
    <property type="nucleotide sequence ID" value="XM_014395250.2"/>
</dbReference>
<dbReference type="InterPro" id="IPR000980">
    <property type="entry name" value="SH2"/>
</dbReference>
<dbReference type="InterPro" id="IPR011993">
    <property type="entry name" value="PH-like_dom_sf"/>
</dbReference>
<keyword evidence="3 4" id="KW-0727">SH2 domain</keyword>
<dbReference type="InterPro" id="IPR015042">
    <property type="entry name" value="BPS-dom"/>
</dbReference>
<feature type="domain" description="SH2" evidence="6">
    <location>
        <begin position="469"/>
        <end position="567"/>
    </location>
</feature>
<dbReference type="InterPro" id="IPR029071">
    <property type="entry name" value="Ubiquitin-like_domsf"/>
</dbReference>
<feature type="transmembrane region" description="Helical" evidence="5">
    <location>
        <begin position="12"/>
        <end position="32"/>
    </location>
</feature>
<dbReference type="PANTHER" id="PTHR11243">
    <property type="entry name" value="GROWTH FACTOR RECEPTOR-BOUND PROTEIN"/>
    <property type="match status" value="1"/>
</dbReference>
<organism evidence="8 9">
    <name type="scientific">Cimex lectularius</name>
    <name type="common">Bed bug</name>
    <name type="synonym">Acanthia lectularia</name>
    <dbReference type="NCBI Taxonomy" id="79782"/>
    <lineage>
        <taxon>Eukaryota</taxon>
        <taxon>Metazoa</taxon>
        <taxon>Ecdysozoa</taxon>
        <taxon>Arthropoda</taxon>
        <taxon>Hexapoda</taxon>
        <taxon>Insecta</taxon>
        <taxon>Pterygota</taxon>
        <taxon>Neoptera</taxon>
        <taxon>Paraneoptera</taxon>
        <taxon>Hemiptera</taxon>
        <taxon>Heteroptera</taxon>
        <taxon>Panheteroptera</taxon>
        <taxon>Cimicomorpha</taxon>
        <taxon>Cimicidae</taxon>
        <taxon>Cimex</taxon>
    </lineage>
</organism>
<reference evidence="8" key="1">
    <citation type="submission" date="2022-01" db="UniProtKB">
        <authorList>
            <consortium name="EnsemblMetazoa"/>
        </authorList>
    </citation>
    <scope>IDENTIFICATION</scope>
</reference>